<evidence type="ECO:0000256" key="2">
    <source>
        <dbReference type="ARBA" id="ARBA00022553"/>
    </source>
</evidence>
<protein>
    <recommendedName>
        <fullName evidence="11">B-block binding subunit of TFIIIC domain-containing protein</fullName>
    </recommendedName>
</protein>
<evidence type="ECO:0000256" key="3">
    <source>
        <dbReference type="ARBA" id="ARBA00023125"/>
    </source>
</evidence>
<feature type="region of interest" description="Disordered" evidence="6">
    <location>
        <begin position="1222"/>
        <end position="1308"/>
    </location>
</feature>
<sequence length="2083" mass="230706">MAKSLDDLIEFLLDQIAISGSRGLSINEIASFATSFYKPANDENESHIPDDTSATNVTVDRRLLERIWTWLGRHADVSIGDGNRYNQTSLGQVALQFPDYLDAALDNDTTQPIDKLPDPSNPENASESPKAKPGKRRTRVVEGPRFRVTEERVYQAICGHLPDIAKVGPLEFDLLSHIAVTRSAGILQGELVRASGQDKRSVPKRTDALQRKGYILKEVVYQRGTRTSRLTLKKFAASLGAPSDQAERGSTIRDAVRRVFDVLSEQPLVSQRTIAEALNLKSSAEVAVLMKVIRRLDRLKCVKRVRTATGPSATSGDLQNYVQILHPPEPDDLENFDTDSLSLDQTIEQLSARPESESQVDSPTLAGLSEYQTEEEQTVAHLGRWNPDRSMPNVVHDAALLSGHDGLTNTTSRQLVTGLFVRRTMESLLMRISCRSLVVQPPHLRHLAIVRRVTINDGVSQYNHYPWHTFCELVDEKGFDTSQIPGAKQALKSGEENRLDIESNGQPSDAMKTDEFGFPYQDSIPLQVNSGEADFSTLLKSVAAGDFIPRIGEPIVIQQADGNFAISLRENMPGKAGSLLIRPQPKPQTSRTPKRAVRDSPVVEAVKGRPRKYMRGTESFWRRVFKQARTDAGIPPTTGWAGIMNDPHGLDLYARRPTNFDETLLEAIAAGLPEPHFPEHINDAWVNSTKEILDRSSDGLYMTPRGLRHDSAKQKSQILILRSSRLNEVDLHDRTQLQPFRLISSSAAHSFAYRRYYPPRPAGQSSTQTADNASAKNKPSKRRAKSTSKAGPPVGVFYEERAPVKSSSTKSQSNHETVMILDTHMDTTDEEPGLPTNFDRRSTSVSLGSTRSRSAPNQVQVAQKPGRETPQEAEAETSPERSHATASPRSPRSGSVTVTETVRPSRKRKLTHKAVELLGSTGDRSSPPLLQHSIPQGGSTNEAIEHHLATGDPSQTQYQEQDVPTKQEGPEDIGISRIGVEIPAKTAELHTEADRALPTTNQGWRGEKRTVGQQPTAVLTESAQEPSSGHPTVNQVQAIPHAHHDSSIAQAQEPVVSVETEGDERATAIPEQLARKKGVSRTKRRREELSSDSEAPATPKKRGKRSYFRSANALCRKIVLELVSETSGVVANDASTIRRISAPRWQEAGQEDRPQLKAVKANIKSLCEQRKLRQVMFTFRGKNGIMLKRAVLFLPNISPESPLVQETKQKIIDAEPADYIPPEWKDEGNRIPLIGKRARNTISDDEDTPHKRRRTSTAASETPIPDRTPRTPKGRRSSMAESVASVESPTMRPNTRSMSRISTPPPAAETAATGFLTLKVPRLGTLPSVQIYNWRTETPVTALRFDTAPLNPPNPAGAARARPGRKPRKPATTSTGRTIVWASDKSQSFPSSLNDILDLPNLKIPFENVQSDDSEWQRFACEVEGVRAWEEQESETATANRSRYAFINHTVPGALYADATTPDTTTFAGLVQFDQDGDGSVLPHPSAESWPVFSSALQATPEQMERIAGAAPDEATATPDSTIPASVSNEPTVRRSGRAPRRKAEVDDFGFGPHPKRQKRGPRTARATPGKRRTLTAATATPTRLTRAPQILRAMPEGVIYRIVVSVVVVRTLAGGIESDIDWPLVMTMFPGQDEEFVKARWKTLSKRYAHDINGLTESLQFKYLDALEAGEVPWVDLEDPKSTDWPGIVDWALKKLDKFDTKEVDDLPATREDVLNANTLTFFEPRPYHSILAYGALLTNPVKEDLVGSVLFAGAQKHAMEKDLHYQSPFEVAMSDTQLHLAKSWVFAIVLTPEDAFDPSLAQVKLSSLDPVPETCEDLVYRALKVLQDEKLIQRARKNRQSTQLASLRTWEGSIRLYERFEERRSIHAQMLRSATRYKADVLDPAFARGESVPLEKDSIVDDGVMVAVLNLMALGMVRARPGADVPRTRYGLEWEKIGYQTKKMDKKVLNFGVEIMPTSAYVIGDPKSEDRKMPIPRGGADEPDGLIPAWVDIHGSVQTSLWEMFIGGVIGLVSQLPGISAQEISRALTFALDEGEVELMMQWCVEAGFAKLDNRSGGYETTEWWWLCISTGSDDGWEWRT</sequence>
<evidence type="ECO:0000313" key="10">
    <source>
        <dbReference type="Proteomes" id="UP001345691"/>
    </source>
</evidence>
<feature type="region of interest" description="Disordered" evidence="6">
    <location>
        <begin position="1058"/>
        <end position="1106"/>
    </location>
</feature>
<feature type="region of interest" description="Disordered" evidence="6">
    <location>
        <begin position="952"/>
        <end position="974"/>
    </location>
</feature>
<organism evidence="9 10">
    <name type="scientific">Exophiala sideris</name>
    <dbReference type="NCBI Taxonomy" id="1016849"/>
    <lineage>
        <taxon>Eukaryota</taxon>
        <taxon>Fungi</taxon>
        <taxon>Dikarya</taxon>
        <taxon>Ascomycota</taxon>
        <taxon>Pezizomycotina</taxon>
        <taxon>Eurotiomycetes</taxon>
        <taxon>Chaetothyriomycetidae</taxon>
        <taxon>Chaetothyriales</taxon>
        <taxon>Herpotrichiellaceae</taxon>
        <taxon>Exophiala</taxon>
    </lineage>
</organism>
<feature type="compositionally biased region" description="Basic residues" evidence="6">
    <location>
        <begin position="1075"/>
        <end position="1084"/>
    </location>
</feature>
<dbReference type="InterPro" id="IPR046488">
    <property type="entry name" value="Sfc3/Tfc3_C"/>
</dbReference>
<reference evidence="9 10" key="1">
    <citation type="submission" date="2023-08" db="EMBL/GenBank/DDBJ databases">
        <title>Black Yeasts Isolated from many extreme environments.</title>
        <authorList>
            <person name="Coleine C."/>
            <person name="Stajich J.E."/>
            <person name="Selbmann L."/>
        </authorList>
    </citation>
    <scope>NUCLEOTIDE SEQUENCE [LARGE SCALE GENOMIC DNA]</scope>
    <source>
        <strain evidence="9 10">CCFEE 6328</strain>
    </source>
</reference>
<feature type="region of interest" description="Disordered" evidence="6">
    <location>
        <begin position="1345"/>
        <end position="1375"/>
    </location>
</feature>
<feature type="domain" description="Transcription factor tau subunit sfc3/Tfc3 C-terminal" evidence="8">
    <location>
        <begin position="1595"/>
        <end position="2027"/>
    </location>
</feature>
<evidence type="ECO:0000256" key="1">
    <source>
        <dbReference type="ARBA" id="ARBA00004123"/>
    </source>
</evidence>
<dbReference type="Pfam" id="PF20222">
    <property type="entry name" value="DUF6581"/>
    <property type="match status" value="1"/>
</dbReference>
<accession>A0ABR0JIE6</accession>
<dbReference type="PANTHER" id="PTHR15180">
    <property type="entry name" value="GENERAL TRANSCRIPTION FACTOR 3C POLYPEPTIDE 1"/>
    <property type="match status" value="1"/>
</dbReference>
<comment type="caution">
    <text evidence="9">The sequence shown here is derived from an EMBL/GenBank/DDBJ whole genome shotgun (WGS) entry which is preliminary data.</text>
</comment>
<keyword evidence="10" id="KW-1185">Reference proteome</keyword>
<feature type="region of interest" description="Disordered" evidence="6">
    <location>
        <begin position="756"/>
        <end position="939"/>
    </location>
</feature>
<feature type="region of interest" description="Disordered" evidence="6">
    <location>
        <begin position="1000"/>
        <end position="1032"/>
    </location>
</feature>
<dbReference type="Proteomes" id="UP001345691">
    <property type="component" value="Unassembled WGS sequence"/>
</dbReference>
<dbReference type="InterPro" id="IPR007309">
    <property type="entry name" value="TFIIIC_Bblock-bd"/>
</dbReference>
<dbReference type="EMBL" id="JAVRRF010000005">
    <property type="protein sequence ID" value="KAK5065755.1"/>
    <property type="molecule type" value="Genomic_DNA"/>
</dbReference>
<dbReference type="PANTHER" id="PTHR15180:SF1">
    <property type="entry name" value="GENERAL TRANSCRIPTION FACTOR 3C POLYPEPTIDE 1"/>
    <property type="match status" value="1"/>
</dbReference>
<keyword evidence="3" id="KW-0238">DNA-binding</keyword>
<proteinExistence type="predicted"/>
<keyword evidence="5" id="KW-0539">Nucleus</keyword>
<feature type="compositionally biased region" description="Low complexity" evidence="6">
    <location>
        <begin position="1277"/>
        <end position="1288"/>
    </location>
</feature>
<dbReference type="Pfam" id="PF04182">
    <property type="entry name" value="B-block_TFIIIC"/>
    <property type="match status" value="1"/>
</dbReference>
<feature type="compositionally biased region" description="Polar residues" evidence="6">
    <location>
        <begin position="884"/>
        <end position="902"/>
    </location>
</feature>
<evidence type="ECO:0008006" key="11">
    <source>
        <dbReference type="Google" id="ProtNLM"/>
    </source>
</evidence>
<name>A0ABR0JIE6_9EURO</name>
<evidence type="ECO:0000313" key="9">
    <source>
        <dbReference type="EMBL" id="KAK5065755.1"/>
    </source>
</evidence>
<feature type="region of interest" description="Disordered" evidence="6">
    <location>
        <begin position="1511"/>
        <end position="1582"/>
    </location>
</feature>
<evidence type="ECO:0000256" key="6">
    <source>
        <dbReference type="SAM" id="MobiDB-lite"/>
    </source>
</evidence>
<feature type="region of interest" description="Disordered" evidence="6">
    <location>
        <begin position="108"/>
        <end position="140"/>
    </location>
</feature>
<evidence type="ECO:0000259" key="7">
    <source>
        <dbReference type="Pfam" id="PF04182"/>
    </source>
</evidence>
<comment type="subcellular location">
    <subcellularLocation>
        <location evidence="1">Nucleus</location>
    </subcellularLocation>
</comment>
<feature type="compositionally biased region" description="Polar residues" evidence="6">
    <location>
        <begin position="843"/>
        <end position="861"/>
    </location>
</feature>
<feature type="compositionally biased region" description="Polar residues" evidence="6">
    <location>
        <begin position="1291"/>
        <end position="1302"/>
    </location>
</feature>
<gene>
    <name evidence="9" type="ORF">LTR69_003305</name>
</gene>
<keyword evidence="4" id="KW-0804">Transcription</keyword>
<evidence type="ECO:0000259" key="8">
    <source>
        <dbReference type="Pfam" id="PF20222"/>
    </source>
</evidence>
<keyword evidence="2" id="KW-0597">Phosphoprotein</keyword>
<feature type="compositionally biased region" description="Polar residues" evidence="6">
    <location>
        <begin position="763"/>
        <end position="777"/>
    </location>
</feature>
<feature type="compositionally biased region" description="Polar residues" evidence="6">
    <location>
        <begin position="1011"/>
        <end position="1032"/>
    </location>
</feature>
<feature type="compositionally biased region" description="Polar residues" evidence="6">
    <location>
        <begin position="952"/>
        <end position="962"/>
    </location>
</feature>
<evidence type="ECO:0000256" key="5">
    <source>
        <dbReference type="ARBA" id="ARBA00023242"/>
    </source>
</evidence>
<evidence type="ECO:0000256" key="4">
    <source>
        <dbReference type="ARBA" id="ARBA00023163"/>
    </source>
</evidence>
<feature type="compositionally biased region" description="Polar residues" evidence="6">
    <location>
        <begin position="805"/>
        <end position="816"/>
    </location>
</feature>
<feature type="compositionally biased region" description="Basic residues" evidence="6">
    <location>
        <begin position="1554"/>
        <end position="1574"/>
    </location>
</feature>
<dbReference type="InterPro" id="IPR044210">
    <property type="entry name" value="Tfc3-like"/>
</dbReference>
<feature type="domain" description="B-block binding subunit of TFIIIC" evidence="7">
    <location>
        <begin position="169"/>
        <end position="236"/>
    </location>
</feature>
<feature type="compositionally biased region" description="Polar residues" evidence="6">
    <location>
        <begin position="1518"/>
        <end position="1531"/>
    </location>
</feature>
<feature type="region of interest" description="Disordered" evidence="6">
    <location>
        <begin position="576"/>
        <end position="599"/>
    </location>
</feature>